<keyword evidence="2" id="KW-1185">Reference proteome</keyword>
<evidence type="ECO:0000313" key="2">
    <source>
        <dbReference type="Proteomes" id="UP000673691"/>
    </source>
</evidence>
<gene>
    <name evidence="1" type="ORF">BJ554DRAFT_7455</name>
</gene>
<organism evidence="1 2">
    <name type="scientific">Olpidium bornovanus</name>
    <dbReference type="NCBI Taxonomy" id="278681"/>
    <lineage>
        <taxon>Eukaryota</taxon>
        <taxon>Fungi</taxon>
        <taxon>Fungi incertae sedis</taxon>
        <taxon>Olpidiomycota</taxon>
        <taxon>Olpidiomycotina</taxon>
        <taxon>Olpidiomycetes</taxon>
        <taxon>Olpidiales</taxon>
        <taxon>Olpidiaceae</taxon>
        <taxon>Olpidium</taxon>
    </lineage>
</organism>
<proteinExistence type="predicted"/>
<sequence>MTRNKNYLSGRIANTHTASCRIQVGAKPEWWARPELTTFAFVCHPSGPPSACCRARHPGAFPVVRIRFLHRICTCLPVYAYPC</sequence>
<dbReference type="EMBL" id="JAEFCI010005146">
    <property type="protein sequence ID" value="KAG5460493.1"/>
    <property type="molecule type" value="Genomic_DNA"/>
</dbReference>
<protein>
    <submittedName>
        <fullName evidence="1">Uncharacterized protein</fullName>
    </submittedName>
</protein>
<evidence type="ECO:0000313" key="1">
    <source>
        <dbReference type="EMBL" id="KAG5460493.1"/>
    </source>
</evidence>
<accession>A0A8H8DJ88</accession>
<dbReference type="Proteomes" id="UP000673691">
    <property type="component" value="Unassembled WGS sequence"/>
</dbReference>
<name>A0A8H8DJ88_9FUNG</name>
<reference evidence="1 2" key="1">
    <citation type="journal article" name="Sci. Rep.">
        <title>Genome-scale phylogenetic analyses confirm Olpidium as the closest living zoosporic fungus to the non-flagellated, terrestrial fungi.</title>
        <authorList>
            <person name="Chang Y."/>
            <person name="Rochon D."/>
            <person name="Sekimoto S."/>
            <person name="Wang Y."/>
            <person name="Chovatia M."/>
            <person name="Sandor L."/>
            <person name="Salamov A."/>
            <person name="Grigoriev I.V."/>
            <person name="Stajich J.E."/>
            <person name="Spatafora J.W."/>
        </authorList>
    </citation>
    <scope>NUCLEOTIDE SEQUENCE [LARGE SCALE GENOMIC DNA]</scope>
    <source>
        <strain evidence="1">S191</strain>
    </source>
</reference>
<dbReference type="AlphaFoldDB" id="A0A8H8DJ88"/>
<comment type="caution">
    <text evidence="1">The sequence shown here is derived from an EMBL/GenBank/DDBJ whole genome shotgun (WGS) entry which is preliminary data.</text>
</comment>